<name>A0A419S6Q9_9SPHI</name>
<protein>
    <recommendedName>
        <fullName evidence="3">HTH araC/xylS-type domain-containing protein</fullName>
    </recommendedName>
</protein>
<dbReference type="GO" id="GO:0003700">
    <property type="term" value="F:DNA-binding transcription factor activity"/>
    <property type="evidence" value="ECO:0007669"/>
    <property type="project" value="InterPro"/>
</dbReference>
<keyword evidence="1" id="KW-0805">Transcription regulation</keyword>
<keyword evidence="5" id="KW-1185">Reference proteome</keyword>
<dbReference type="SUPFAM" id="SSF46689">
    <property type="entry name" value="Homeodomain-like"/>
    <property type="match status" value="1"/>
</dbReference>
<proteinExistence type="predicted"/>
<keyword evidence="2" id="KW-0804">Transcription</keyword>
<dbReference type="SMART" id="SM00342">
    <property type="entry name" value="HTH_ARAC"/>
    <property type="match status" value="1"/>
</dbReference>
<evidence type="ECO:0000256" key="1">
    <source>
        <dbReference type="ARBA" id="ARBA00023015"/>
    </source>
</evidence>
<dbReference type="PROSITE" id="PS01124">
    <property type="entry name" value="HTH_ARAC_FAMILY_2"/>
    <property type="match status" value="1"/>
</dbReference>
<accession>A0A419S6Q9</accession>
<dbReference type="InterPro" id="IPR018060">
    <property type="entry name" value="HTH_AraC"/>
</dbReference>
<dbReference type="Gene3D" id="1.10.10.60">
    <property type="entry name" value="Homeodomain-like"/>
    <property type="match status" value="2"/>
</dbReference>
<evidence type="ECO:0000313" key="4">
    <source>
        <dbReference type="EMBL" id="RKD17004.1"/>
    </source>
</evidence>
<evidence type="ECO:0000313" key="5">
    <source>
        <dbReference type="Proteomes" id="UP000283433"/>
    </source>
</evidence>
<sequence>MSNILLSPEKQRILNLLSNFNNTKKNGRKLLEDLLLELLYCQLKATYRSQQLEKDFGNDHDIIKLEKASALLKRRFAVPPNQKDLSREIGLNEFKLRKGFKTYFGSTVYEYITRLRMEKARQLLCDEKLAISEVATMVGFSHQNNFSIAFKKYFGFPHSRVKPTVGF</sequence>
<dbReference type="PANTHER" id="PTHR47893">
    <property type="entry name" value="REGULATORY PROTEIN PCHR"/>
    <property type="match status" value="1"/>
</dbReference>
<comment type="caution">
    <text evidence="4">The sequence shown here is derived from an EMBL/GenBank/DDBJ whole genome shotgun (WGS) entry which is preliminary data.</text>
</comment>
<dbReference type="Proteomes" id="UP000283433">
    <property type="component" value="Unassembled WGS sequence"/>
</dbReference>
<dbReference type="RefSeq" id="WP_182995321.1">
    <property type="nucleotide sequence ID" value="NZ_MBTA01000012.1"/>
</dbReference>
<feature type="domain" description="HTH araC/xylS-type" evidence="3">
    <location>
        <begin position="66"/>
        <end position="164"/>
    </location>
</feature>
<dbReference type="PANTHER" id="PTHR47893:SF1">
    <property type="entry name" value="REGULATORY PROTEIN PCHR"/>
    <property type="match status" value="1"/>
</dbReference>
<evidence type="ECO:0000259" key="3">
    <source>
        <dbReference type="PROSITE" id="PS01124"/>
    </source>
</evidence>
<reference evidence="4 5" key="1">
    <citation type="submission" date="2016-07" db="EMBL/GenBank/DDBJ databases">
        <title>Genome of Pelobium manganitolerans.</title>
        <authorList>
            <person name="Wu S."/>
            <person name="Wang G."/>
        </authorList>
    </citation>
    <scope>NUCLEOTIDE SEQUENCE [LARGE SCALE GENOMIC DNA]</scope>
    <source>
        <strain evidence="4 5">YS-25</strain>
    </source>
</reference>
<dbReference type="GO" id="GO:0043565">
    <property type="term" value="F:sequence-specific DNA binding"/>
    <property type="evidence" value="ECO:0007669"/>
    <property type="project" value="InterPro"/>
</dbReference>
<dbReference type="InterPro" id="IPR009057">
    <property type="entry name" value="Homeodomain-like_sf"/>
</dbReference>
<dbReference type="Pfam" id="PF12833">
    <property type="entry name" value="HTH_18"/>
    <property type="match status" value="1"/>
</dbReference>
<dbReference type="InterPro" id="IPR053142">
    <property type="entry name" value="PchR_regulatory_protein"/>
</dbReference>
<gene>
    <name evidence="4" type="ORF">BCY91_02290</name>
</gene>
<dbReference type="EMBL" id="MBTA01000012">
    <property type="protein sequence ID" value="RKD17004.1"/>
    <property type="molecule type" value="Genomic_DNA"/>
</dbReference>
<dbReference type="AlphaFoldDB" id="A0A419S6Q9"/>
<organism evidence="4 5">
    <name type="scientific">Pelobium manganitolerans</name>
    <dbReference type="NCBI Taxonomy" id="1842495"/>
    <lineage>
        <taxon>Bacteria</taxon>
        <taxon>Pseudomonadati</taxon>
        <taxon>Bacteroidota</taxon>
        <taxon>Sphingobacteriia</taxon>
        <taxon>Sphingobacteriales</taxon>
        <taxon>Sphingobacteriaceae</taxon>
        <taxon>Pelobium</taxon>
    </lineage>
</organism>
<evidence type="ECO:0000256" key="2">
    <source>
        <dbReference type="ARBA" id="ARBA00023163"/>
    </source>
</evidence>